<organism evidence="1 2">
    <name type="scientific">Linum trigynum</name>
    <dbReference type="NCBI Taxonomy" id="586398"/>
    <lineage>
        <taxon>Eukaryota</taxon>
        <taxon>Viridiplantae</taxon>
        <taxon>Streptophyta</taxon>
        <taxon>Embryophyta</taxon>
        <taxon>Tracheophyta</taxon>
        <taxon>Spermatophyta</taxon>
        <taxon>Magnoliopsida</taxon>
        <taxon>eudicotyledons</taxon>
        <taxon>Gunneridae</taxon>
        <taxon>Pentapetalae</taxon>
        <taxon>rosids</taxon>
        <taxon>fabids</taxon>
        <taxon>Malpighiales</taxon>
        <taxon>Linaceae</taxon>
        <taxon>Linum</taxon>
    </lineage>
</organism>
<dbReference type="AlphaFoldDB" id="A0AAV2ERD9"/>
<dbReference type="Proteomes" id="UP001497516">
    <property type="component" value="Chromosome 5"/>
</dbReference>
<gene>
    <name evidence="1" type="ORF">LTRI10_LOCUS29236</name>
</gene>
<sequence length="79" mass="9193">MEQGQRLVETMKQALTTIEVILQGQAQLEEQWDTKLARLEALLGINAPALSKTKRRRSILKSHLWKVHFSILVAMKRRR</sequence>
<protein>
    <submittedName>
        <fullName evidence="1">Uncharacterized protein</fullName>
    </submittedName>
</protein>
<reference evidence="1 2" key="1">
    <citation type="submission" date="2024-04" db="EMBL/GenBank/DDBJ databases">
        <authorList>
            <person name="Fracassetti M."/>
        </authorList>
    </citation>
    <scope>NUCLEOTIDE SEQUENCE [LARGE SCALE GENOMIC DNA]</scope>
</reference>
<accession>A0AAV2ERD9</accession>
<name>A0AAV2ERD9_9ROSI</name>
<evidence type="ECO:0000313" key="1">
    <source>
        <dbReference type="EMBL" id="CAL1388302.1"/>
    </source>
</evidence>
<evidence type="ECO:0000313" key="2">
    <source>
        <dbReference type="Proteomes" id="UP001497516"/>
    </source>
</evidence>
<dbReference type="EMBL" id="OZ034818">
    <property type="protein sequence ID" value="CAL1388302.1"/>
    <property type="molecule type" value="Genomic_DNA"/>
</dbReference>
<keyword evidence="2" id="KW-1185">Reference proteome</keyword>
<proteinExistence type="predicted"/>